<gene>
    <name evidence="1" type="ORF">CHS0354_010976</name>
</gene>
<proteinExistence type="predicted"/>
<sequence length="70" mass="8251">MENFTSYTLRIQAYFEENGVRRAHRSKLILRRMLFMGTRPKIVMKRMVSIVPQTEAYFEENGVHGSPDKS</sequence>
<reference evidence="1" key="1">
    <citation type="journal article" date="2021" name="Genome Biol. Evol.">
        <title>A High-Quality Reference Genome for a Parasitic Bivalve with Doubly Uniparental Inheritance (Bivalvia: Unionida).</title>
        <authorList>
            <person name="Smith C.H."/>
        </authorList>
    </citation>
    <scope>NUCLEOTIDE SEQUENCE</scope>
    <source>
        <strain evidence="1">CHS0354</strain>
    </source>
</reference>
<reference evidence="1" key="2">
    <citation type="journal article" date="2021" name="Genome Biol. Evol.">
        <title>Developing a high-quality reference genome for a parasitic bivalve with doubly uniparental inheritance (Bivalvia: Unionida).</title>
        <authorList>
            <person name="Smith C.H."/>
        </authorList>
    </citation>
    <scope>NUCLEOTIDE SEQUENCE</scope>
    <source>
        <strain evidence="1">CHS0354</strain>
        <tissue evidence="1">Mantle</tissue>
    </source>
</reference>
<dbReference type="EMBL" id="JAEAOA010000685">
    <property type="protein sequence ID" value="KAK3577773.1"/>
    <property type="molecule type" value="Genomic_DNA"/>
</dbReference>
<dbReference type="Proteomes" id="UP001195483">
    <property type="component" value="Unassembled WGS sequence"/>
</dbReference>
<organism evidence="1 2">
    <name type="scientific">Potamilus streckersoni</name>
    <dbReference type="NCBI Taxonomy" id="2493646"/>
    <lineage>
        <taxon>Eukaryota</taxon>
        <taxon>Metazoa</taxon>
        <taxon>Spiralia</taxon>
        <taxon>Lophotrochozoa</taxon>
        <taxon>Mollusca</taxon>
        <taxon>Bivalvia</taxon>
        <taxon>Autobranchia</taxon>
        <taxon>Heteroconchia</taxon>
        <taxon>Palaeoheterodonta</taxon>
        <taxon>Unionida</taxon>
        <taxon>Unionoidea</taxon>
        <taxon>Unionidae</taxon>
        <taxon>Ambleminae</taxon>
        <taxon>Lampsilini</taxon>
        <taxon>Potamilus</taxon>
    </lineage>
</organism>
<keyword evidence="2" id="KW-1185">Reference proteome</keyword>
<reference evidence="1" key="3">
    <citation type="submission" date="2023-05" db="EMBL/GenBank/DDBJ databases">
        <authorList>
            <person name="Smith C.H."/>
        </authorList>
    </citation>
    <scope>NUCLEOTIDE SEQUENCE</scope>
    <source>
        <strain evidence="1">CHS0354</strain>
        <tissue evidence="1">Mantle</tissue>
    </source>
</reference>
<protein>
    <submittedName>
        <fullName evidence="1">Uncharacterized protein</fullName>
    </submittedName>
</protein>
<evidence type="ECO:0000313" key="1">
    <source>
        <dbReference type="EMBL" id="KAK3577773.1"/>
    </source>
</evidence>
<name>A0AAE0RQR8_9BIVA</name>
<evidence type="ECO:0000313" key="2">
    <source>
        <dbReference type="Proteomes" id="UP001195483"/>
    </source>
</evidence>
<comment type="caution">
    <text evidence="1">The sequence shown here is derived from an EMBL/GenBank/DDBJ whole genome shotgun (WGS) entry which is preliminary data.</text>
</comment>
<accession>A0AAE0RQR8</accession>
<dbReference type="AlphaFoldDB" id="A0AAE0RQR8"/>